<feature type="domain" description="Mo-dependent nitrogenase C-terminal" evidence="1">
    <location>
        <begin position="28"/>
        <end position="107"/>
    </location>
</feature>
<proteinExistence type="predicted"/>
<protein>
    <submittedName>
        <fullName evidence="2">Mo-dependent nitrogenase family protein</fullName>
    </submittedName>
</protein>
<dbReference type="Pfam" id="PF06967">
    <property type="entry name" value="Mo-nitro_C"/>
    <property type="match status" value="1"/>
</dbReference>
<dbReference type="eggNOG" id="COG3793">
    <property type="taxonomic scope" value="Bacteria"/>
</dbReference>
<dbReference type="KEGG" id="cyn:Cyan7425_4795"/>
<organism evidence="2">
    <name type="scientific">Cyanothece sp. (strain PCC 7425 / ATCC 29141)</name>
    <dbReference type="NCBI Taxonomy" id="395961"/>
    <lineage>
        <taxon>Bacteria</taxon>
        <taxon>Bacillati</taxon>
        <taxon>Cyanobacteriota</taxon>
        <taxon>Cyanophyceae</taxon>
        <taxon>Gomontiellales</taxon>
        <taxon>Cyanothecaceae</taxon>
        <taxon>Cyanothece</taxon>
    </lineage>
</organism>
<dbReference type="AlphaFoldDB" id="B8HM92"/>
<sequence length="109" mass="12871">MFFYRPPSYPRLAMTTLTSIPPSGNDWLTPLRRWLDRLTISNPKFAHLICRLIPCTCPFERDINLWGQIYHIPPLCKLNPLYNELISLRFRALSYLTDVCHEDVGRYLC</sequence>
<reference evidence="2" key="1">
    <citation type="submission" date="2009-01" db="EMBL/GenBank/DDBJ databases">
        <title>Complete sequence of chromosome Cyanothece sp. PCC 7425.</title>
        <authorList>
            <consortium name="US DOE Joint Genome Institute"/>
            <person name="Lucas S."/>
            <person name="Copeland A."/>
            <person name="Lapidus A."/>
            <person name="Glavina del Rio T."/>
            <person name="Dalin E."/>
            <person name="Tice H."/>
            <person name="Bruce D."/>
            <person name="Goodwin L."/>
            <person name="Pitluck S."/>
            <person name="Sims D."/>
            <person name="Meineke L."/>
            <person name="Brettin T."/>
            <person name="Detter J.C."/>
            <person name="Han C."/>
            <person name="Larimer F."/>
            <person name="Land M."/>
            <person name="Hauser L."/>
            <person name="Kyrpides N."/>
            <person name="Ovchinnikova G."/>
            <person name="Liberton M."/>
            <person name="Stoeckel J."/>
            <person name="Banerjee A."/>
            <person name="Singh A."/>
            <person name="Page L."/>
            <person name="Sato H."/>
            <person name="Zhao L."/>
            <person name="Sherman L."/>
            <person name="Pakrasi H."/>
            <person name="Richardson P."/>
        </authorList>
    </citation>
    <scope>NUCLEOTIDE SEQUENCE</scope>
    <source>
        <strain evidence="2">PCC 7425</strain>
    </source>
</reference>
<gene>
    <name evidence="2" type="ordered locus">Cyan7425_4795</name>
</gene>
<evidence type="ECO:0000313" key="2">
    <source>
        <dbReference type="EMBL" id="ACL47099.1"/>
    </source>
</evidence>
<evidence type="ECO:0000259" key="1">
    <source>
        <dbReference type="Pfam" id="PF06967"/>
    </source>
</evidence>
<dbReference type="STRING" id="395961.Cyan7425_4795"/>
<dbReference type="EMBL" id="CP001344">
    <property type="protein sequence ID" value="ACL47099.1"/>
    <property type="molecule type" value="Genomic_DNA"/>
</dbReference>
<dbReference type="InterPro" id="IPR009717">
    <property type="entry name" value="Mo-dep_Nase_C"/>
</dbReference>
<accession>B8HM92</accession>
<dbReference type="HOGENOM" id="CLU_156633_0_1_3"/>
<name>B8HM92_CYAP4</name>